<reference evidence="5 6" key="1">
    <citation type="submission" date="2020-07" db="EMBL/GenBank/DDBJ databases">
        <title>Sequencing the genomes of 1000 actinobacteria strains.</title>
        <authorList>
            <person name="Klenk H.-P."/>
        </authorList>
    </citation>
    <scope>NUCLEOTIDE SEQUENCE [LARGE SCALE GENOMIC DNA]</scope>
    <source>
        <strain evidence="5 6">DSM 44442</strain>
    </source>
</reference>
<protein>
    <submittedName>
        <fullName evidence="5">Acyl-CoA synthetase (AMP-forming)/AMP-acid ligase II</fullName>
    </submittedName>
</protein>
<dbReference type="EMBL" id="JACCFS010000001">
    <property type="protein sequence ID" value="NYJ32148.1"/>
    <property type="molecule type" value="Genomic_DNA"/>
</dbReference>
<name>A0A7Z0J7L5_9ACTN</name>
<dbReference type="InterPro" id="IPR025110">
    <property type="entry name" value="AMP-bd_C"/>
</dbReference>
<dbReference type="InterPro" id="IPR045851">
    <property type="entry name" value="AMP-bd_C_sf"/>
</dbReference>
<dbReference type="SUPFAM" id="SSF56801">
    <property type="entry name" value="Acetyl-CoA synthetase-like"/>
    <property type="match status" value="1"/>
</dbReference>
<sequence length="518" mass="55653">MNLGSYLTRSAAHRPEAEALVSGERRWTYGELEAESNRLAGALLARGLGPGTAVATLAGNRGELVVAEMAICKAGCLRVPISARLAEAEVEHVLVDARVRLVLVDAAHLDAVRTIVDARALDCLVVALDGAAGDPAAYASLLAEGAPDPVAVDLDAEDPAVLNFTSGSTGTLKAAVQTVGNRLANMRKLAMNPQGSAGPGAVYLAPGPITHASGMVILGCFFRGSTVVVLPAFDPEAYLDALERERVTHTFLVPVMLNLVLAAPSARERDLSRLRSVTIGGAPVSPARLREAVELFGPVVNQGYGQGETTSAITFLTSEDVVRGIESDPELLLSCGRPVFDTEVRVVDEGGLPLPDGQVGEIVARGPDCVKEYFHAPEATAQTFRDGWVHTGDLGFFRWDGYLFIVDRKKDMIISGGYNVYCTEVEAALYEHPAVYEVCVVGVPDERWGETVKAFVTPHPGTDPTAEELREFCATRLSRVKLPRLVEFVPRLPRNRNGKIDRRSLRQREWAGTERKVG</sequence>
<proteinExistence type="inferred from homology"/>
<dbReference type="Pfam" id="PF13193">
    <property type="entry name" value="AMP-binding_C"/>
    <property type="match status" value="1"/>
</dbReference>
<evidence type="ECO:0000259" key="4">
    <source>
        <dbReference type="Pfam" id="PF13193"/>
    </source>
</evidence>
<dbReference type="Gene3D" id="3.40.50.12780">
    <property type="entry name" value="N-terminal domain of ligase-like"/>
    <property type="match status" value="1"/>
</dbReference>
<dbReference type="Pfam" id="PF00501">
    <property type="entry name" value="AMP-binding"/>
    <property type="match status" value="1"/>
</dbReference>
<keyword evidence="2 5" id="KW-0436">Ligase</keyword>
<dbReference type="PROSITE" id="PS00455">
    <property type="entry name" value="AMP_BINDING"/>
    <property type="match status" value="1"/>
</dbReference>
<evidence type="ECO:0000313" key="5">
    <source>
        <dbReference type="EMBL" id="NYJ32148.1"/>
    </source>
</evidence>
<dbReference type="Gene3D" id="3.30.300.30">
    <property type="match status" value="1"/>
</dbReference>
<evidence type="ECO:0000313" key="6">
    <source>
        <dbReference type="Proteomes" id="UP000572051"/>
    </source>
</evidence>
<evidence type="ECO:0000256" key="1">
    <source>
        <dbReference type="ARBA" id="ARBA00006432"/>
    </source>
</evidence>
<gene>
    <name evidence="5" type="ORF">HNR10_000029</name>
</gene>
<feature type="domain" description="AMP-dependent synthetase/ligase" evidence="3">
    <location>
        <begin position="8"/>
        <end position="374"/>
    </location>
</feature>
<dbReference type="FunFam" id="3.30.300.30:FF:000008">
    <property type="entry name" value="2,3-dihydroxybenzoate-AMP ligase"/>
    <property type="match status" value="1"/>
</dbReference>
<accession>A0A7Z0J7L5</accession>
<dbReference type="Proteomes" id="UP000572051">
    <property type="component" value="Unassembled WGS sequence"/>
</dbReference>
<dbReference type="GO" id="GO:0016877">
    <property type="term" value="F:ligase activity, forming carbon-sulfur bonds"/>
    <property type="evidence" value="ECO:0007669"/>
    <property type="project" value="UniProtKB-ARBA"/>
</dbReference>
<comment type="similarity">
    <text evidence="1">Belongs to the ATP-dependent AMP-binding enzyme family.</text>
</comment>
<dbReference type="InterPro" id="IPR050237">
    <property type="entry name" value="ATP-dep_AMP-bd_enzyme"/>
</dbReference>
<keyword evidence="6" id="KW-1185">Reference proteome</keyword>
<feature type="domain" description="AMP-binding enzyme C-terminal" evidence="4">
    <location>
        <begin position="424"/>
        <end position="499"/>
    </location>
</feature>
<dbReference type="PANTHER" id="PTHR43767:SF7">
    <property type="entry name" value="MEDIUM_LONG-CHAIN-FATTY-ACID--COA LIGASE FADD8"/>
    <property type="match status" value="1"/>
</dbReference>
<evidence type="ECO:0000259" key="3">
    <source>
        <dbReference type="Pfam" id="PF00501"/>
    </source>
</evidence>
<comment type="caution">
    <text evidence="5">The sequence shown here is derived from an EMBL/GenBank/DDBJ whole genome shotgun (WGS) entry which is preliminary data.</text>
</comment>
<dbReference type="AlphaFoldDB" id="A0A7Z0J7L5"/>
<organism evidence="5 6">
    <name type="scientific">Nocardiopsis aegyptia</name>
    <dbReference type="NCBI Taxonomy" id="220378"/>
    <lineage>
        <taxon>Bacteria</taxon>
        <taxon>Bacillati</taxon>
        <taxon>Actinomycetota</taxon>
        <taxon>Actinomycetes</taxon>
        <taxon>Streptosporangiales</taxon>
        <taxon>Nocardiopsidaceae</taxon>
        <taxon>Nocardiopsis</taxon>
    </lineage>
</organism>
<dbReference type="InterPro" id="IPR042099">
    <property type="entry name" value="ANL_N_sf"/>
</dbReference>
<dbReference type="PANTHER" id="PTHR43767">
    <property type="entry name" value="LONG-CHAIN-FATTY-ACID--COA LIGASE"/>
    <property type="match status" value="1"/>
</dbReference>
<dbReference type="RefSeq" id="WP_179819824.1">
    <property type="nucleotide sequence ID" value="NZ_JACCFS010000001.1"/>
</dbReference>
<dbReference type="InterPro" id="IPR020845">
    <property type="entry name" value="AMP-binding_CS"/>
</dbReference>
<evidence type="ECO:0000256" key="2">
    <source>
        <dbReference type="ARBA" id="ARBA00022598"/>
    </source>
</evidence>
<dbReference type="InterPro" id="IPR000873">
    <property type="entry name" value="AMP-dep_synth/lig_dom"/>
</dbReference>